<comment type="caution">
    <text evidence="2">The sequence shown here is derived from an EMBL/GenBank/DDBJ whole genome shotgun (WGS) entry which is preliminary data.</text>
</comment>
<dbReference type="RefSeq" id="WP_069516221.1">
    <property type="nucleotide sequence ID" value="NZ_FOFP01000002.1"/>
</dbReference>
<evidence type="ECO:0000256" key="1">
    <source>
        <dbReference type="SAM" id="Phobius"/>
    </source>
</evidence>
<organism evidence="2 3">
    <name type="scientific">Pseudomonas cuatrocienegasensis</name>
    <dbReference type="NCBI Taxonomy" id="543360"/>
    <lineage>
        <taxon>Bacteria</taxon>
        <taxon>Pseudomonadati</taxon>
        <taxon>Pseudomonadota</taxon>
        <taxon>Gammaproteobacteria</taxon>
        <taxon>Pseudomonadales</taxon>
        <taxon>Pseudomonadaceae</taxon>
        <taxon>Pseudomonas</taxon>
    </lineage>
</organism>
<dbReference type="Pfam" id="PF06611">
    <property type="entry name" value="DUF1145"/>
    <property type="match status" value="1"/>
</dbReference>
<proteinExistence type="predicted"/>
<dbReference type="PANTHER" id="PTHR38775">
    <property type="entry name" value="INNER MEMBRANE PROTEIN-RELATED"/>
    <property type="match status" value="1"/>
</dbReference>
<gene>
    <name evidence="2" type="ORF">SAMN05216600_102189</name>
</gene>
<reference evidence="2 3" key="1">
    <citation type="submission" date="2016-10" db="EMBL/GenBank/DDBJ databases">
        <authorList>
            <person name="Varghese N."/>
            <person name="Submissions S."/>
        </authorList>
    </citation>
    <scope>NUCLEOTIDE SEQUENCE [LARGE SCALE GENOMIC DNA]</scope>
    <source>
        <strain evidence="2 3">CIP 109853</strain>
    </source>
</reference>
<feature type="transmembrane region" description="Helical" evidence="1">
    <location>
        <begin position="65"/>
        <end position="85"/>
    </location>
</feature>
<keyword evidence="1" id="KW-0472">Membrane</keyword>
<feature type="transmembrane region" description="Helical" evidence="1">
    <location>
        <begin position="31"/>
        <end position="53"/>
    </location>
</feature>
<keyword evidence="1" id="KW-1133">Transmembrane helix</keyword>
<feature type="transmembrane region" description="Helical" evidence="1">
    <location>
        <begin position="7"/>
        <end position="25"/>
    </location>
</feature>
<evidence type="ECO:0000313" key="3">
    <source>
        <dbReference type="Proteomes" id="UP000198512"/>
    </source>
</evidence>
<dbReference type="InterPro" id="IPR009525">
    <property type="entry name" value="DUF1145"/>
</dbReference>
<dbReference type="EMBL" id="FOFP01000002">
    <property type="protein sequence ID" value="SEP89583.1"/>
    <property type="molecule type" value="Genomic_DNA"/>
</dbReference>
<keyword evidence="3" id="KW-1185">Reference proteome</keyword>
<evidence type="ECO:0000313" key="2">
    <source>
        <dbReference type="EMBL" id="SEP89583.1"/>
    </source>
</evidence>
<accession>A0ABY1B4G7</accession>
<dbReference type="PANTHER" id="PTHR38775:SF1">
    <property type="entry name" value="INNER MEMBRANE PROTEIN"/>
    <property type="match status" value="1"/>
</dbReference>
<dbReference type="Proteomes" id="UP000198512">
    <property type="component" value="Unassembled WGS sequence"/>
</dbReference>
<keyword evidence="1" id="KW-0812">Transmembrane</keyword>
<protein>
    <submittedName>
        <fullName evidence="2">Membrane protein</fullName>
    </submittedName>
</protein>
<sequence>MRVVSGAGKALMMVFWAIVGLNLTTPFAHPFASLIGLAAVLVLVLHSLELLLFRGRLSALPRPRMARLQVLIFGVFHLLTLPRAVAEVKAGEVQHA</sequence>
<name>A0ABY1B4G7_9PSED</name>